<name>A0A7T2LME6_9SPHN</name>
<dbReference type="Proteomes" id="UP000594873">
    <property type="component" value="Chromosome"/>
</dbReference>
<proteinExistence type="predicted"/>
<gene>
    <name evidence="1" type="ORF">IC614_02325</name>
</gene>
<reference evidence="1 2" key="1">
    <citation type="submission" date="2020-11" db="EMBL/GenBank/DDBJ databases">
        <title>Genome seq and assembly of Sphingosinicella sp.</title>
        <authorList>
            <person name="Chhetri G."/>
        </authorList>
    </citation>
    <scope>NUCLEOTIDE SEQUENCE [LARGE SCALE GENOMIC DNA]</scope>
    <source>
        <strain evidence="1 2">UDD2</strain>
    </source>
</reference>
<dbReference type="KEGG" id="sflv:IC614_02325"/>
<evidence type="ECO:0000313" key="2">
    <source>
        <dbReference type="Proteomes" id="UP000594873"/>
    </source>
</evidence>
<protein>
    <submittedName>
        <fullName evidence="1">Uncharacterized protein</fullName>
    </submittedName>
</protein>
<dbReference type="RefSeq" id="WP_200972141.1">
    <property type="nucleotide sequence ID" value="NZ_CP065592.1"/>
</dbReference>
<sequence>MTAQYYFDRAAEARRDADAASLANVRERCLRSEAAFLDMASRAERGAKMRARLEAEKSAALITEQEDRAFSPPV</sequence>
<organism evidence="1 2">
    <name type="scientific">Allosphingosinicella flava</name>
    <dbReference type="NCBI Taxonomy" id="2771430"/>
    <lineage>
        <taxon>Bacteria</taxon>
        <taxon>Pseudomonadati</taxon>
        <taxon>Pseudomonadota</taxon>
        <taxon>Alphaproteobacteria</taxon>
        <taxon>Sphingomonadales</taxon>
        <taxon>Sphingomonadaceae</taxon>
        <taxon>Allosphingosinicella</taxon>
    </lineage>
</organism>
<evidence type="ECO:0000313" key="1">
    <source>
        <dbReference type="EMBL" id="QPQ55466.1"/>
    </source>
</evidence>
<dbReference type="EMBL" id="CP065592">
    <property type="protein sequence ID" value="QPQ55466.1"/>
    <property type="molecule type" value="Genomic_DNA"/>
</dbReference>
<dbReference type="AlphaFoldDB" id="A0A7T2LME6"/>
<keyword evidence="2" id="KW-1185">Reference proteome</keyword>
<accession>A0A7T2LME6</accession>